<dbReference type="PANTHER" id="PTHR35526">
    <property type="entry name" value="ANTI-SIGMA-F FACTOR RSBW-RELATED"/>
    <property type="match status" value="1"/>
</dbReference>
<dbReference type="PANTHER" id="PTHR35526:SF3">
    <property type="entry name" value="ANTI-SIGMA-F FACTOR RSBW"/>
    <property type="match status" value="1"/>
</dbReference>
<dbReference type="Pfam" id="PF13581">
    <property type="entry name" value="HATPase_c_2"/>
    <property type="match status" value="1"/>
</dbReference>
<name>A0A1J7BIG7_9ACTN</name>
<comment type="caution">
    <text evidence="4">The sequence shown here is derived from an EMBL/GenBank/DDBJ whole genome shotgun (WGS) entry which is preliminary data.</text>
</comment>
<evidence type="ECO:0000256" key="1">
    <source>
        <dbReference type="ARBA" id="ARBA00022527"/>
    </source>
</evidence>
<dbReference type="InterPro" id="IPR036890">
    <property type="entry name" value="HATPase_C_sf"/>
</dbReference>
<dbReference type="Gene3D" id="3.30.565.10">
    <property type="entry name" value="Histidine kinase-like ATPase, C-terminal domain"/>
    <property type="match status" value="1"/>
</dbReference>
<keyword evidence="1" id="KW-0418">Kinase</keyword>
<protein>
    <recommendedName>
        <fullName evidence="3">Histidine kinase/HSP90-like ATPase domain-containing protein</fullName>
    </recommendedName>
</protein>
<sequence length="165" mass="17166">MLLPHGPAGVSRARRRLTADLTALGVPESAVDDAALVLSELLSNAFRHGRPLDGRPDAELSRGEHGGIIRVSWQVDGPAPGDVVTLEVTDGGGPTLPRTPRPSLTAHGGRGLGIVEALSLDWGVRDRAAETTVWSTVALRPGAAPARRPGGRSNGRTASGWGRRA</sequence>
<feature type="compositionally biased region" description="Low complexity" evidence="2">
    <location>
        <begin position="95"/>
        <end position="105"/>
    </location>
</feature>
<dbReference type="RefSeq" id="WP_071655533.1">
    <property type="nucleotide sequence ID" value="NZ_MLCF01000021.1"/>
</dbReference>
<dbReference type="GO" id="GO:0004674">
    <property type="term" value="F:protein serine/threonine kinase activity"/>
    <property type="evidence" value="ECO:0007669"/>
    <property type="project" value="UniProtKB-KW"/>
</dbReference>
<evidence type="ECO:0000256" key="2">
    <source>
        <dbReference type="SAM" id="MobiDB-lite"/>
    </source>
</evidence>
<dbReference type="STRING" id="1428644.BIV57_05470"/>
<keyword evidence="1" id="KW-0808">Transferase</keyword>
<evidence type="ECO:0000259" key="3">
    <source>
        <dbReference type="Pfam" id="PF13581"/>
    </source>
</evidence>
<proteinExistence type="predicted"/>
<dbReference type="EMBL" id="MLCF01000021">
    <property type="protein sequence ID" value="OIV38455.1"/>
    <property type="molecule type" value="Genomic_DNA"/>
</dbReference>
<feature type="region of interest" description="Disordered" evidence="2">
    <location>
        <begin position="89"/>
        <end position="108"/>
    </location>
</feature>
<keyword evidence="5" id="KW-1185">Reference proteome</keyword>
<evidence type="ECO:0000313" key="5">
    <source>
        <dbReference type="Proteomes" id="UP000243342"/>
    </source>
</evidence>
<dbReference type="SUPFAM" id="SSF55874">
    <property type="entry name" value="ATPase domain of HSP90 chaperone/DNA topoisomerase II/histidine kinase"/>
    <property type="match status" value="1"/>
</dbReference>
<evidence type="ECO:0000313" key="4">
    <source>
        <dbReference type="EMBL" id="OIV38455.1"/>
    </source>
</evidence>
<feature type="region of interest" description="Disordered" evidence="2">
    <location>
        <begin position="141"/>
        <end position="165"/>
    </location>
</feature>
<keyword evidence="1" id="KW-0723">Serine/threonine-protein kinase</keyword>
<dbReference type="Proteomes" id="UP000243342">
    <property type="component" value="Unassembled WGS sequence"/>
</dbReference>
<dbReference type="OrthoDB" id="3473090at2"/>
<organism evidence="4 5">
    <name type="scientific">Mangrovactinospora gilvigrisea</name>
    <dbReference type="NCBI Taxonomy" id="1428644"/>
    <lineage>
        <taxon>Bacteria</taxon>
        <taxon>Bacillati</taxon>
        <taxon>Actinomycetota</taxon>
        <taxon>Actinomycetes</taxon>
        <taxon>Kitasatosporales</taxon>
        <taxon>Streptomycetaceae</taxon>
        <taxon>Mangrovactinospora</taxon>
    </lineage>
</organism>
<feature type="domain" description="Histidine kinase/HSP90-like ATPase" evidence="3">
    <location>
        <begin position="6"/>
        <end position="134"/>
    </location>
</feature>
<dbReference type="InterPro" id="IPR050267">
    <property type="entry name" value="Anti-sigma-factor_SerPK"/>
</dbReference>
<dbReference type="InterPro" id="IPR003594">
    <property type="entry name" value="HATPase_dom"/>
</dbReference>
<dbReference type="CDD" id="cd16936">
    <property type="entry name" value="HATPase_RsbW-like"/>
    <property type="match status" value="1"/>
</dbReference>
<accession>A0A1J7BIG7</accession>
<gene>
    <name evidence="4" type="ORF">BIV57_05470</name>
</gene>
<reference evidence="4 5" key="1">
    <citation type="submission" date="2016-10" db="EMBL/GenBank/DDBJ databases">
        <title>Genome sequence of Streptomyces gilvigriseus MUSC 26.</title>
        <authorList>
            <person name="Lee L.-H."/>
            <person name="Ser H.-L."/>
        </authorList>
    </citation>
    <scope>NUCLEOTIDE SEQUENCE [LARGE SCALE GENOMIC DNA]</scope>
    <source>
        <strain evidence="4 5">MUSC 26</strain>
    </source>
</reference>
<dbReference type="AlphaFoldDB" id="A0A1J7BIG7"/>